<reference evidence="2 3" key="1">
    <citation type="submission" date="2024-01" db="EMBL/GenBank/DDBJ databases">
        <title>The genomes of 5 underutilized Papilionoideae crops provide insights into root nodulation and disease resistanc.</title>
        <authorList>
            <person name="Jiang F."/>
        </authorList>
    </citation>
    <scope>NUCLEOTIDE SEQUENCE [LARGE SCALE GENOMIC DNA]</scope>
    <source>
        <strain evidence="2">LVBAO_FW01</strain>
        <tissue evidence="2">Leaves</tissue>
    </source>
</reference>
<dbReference type="AlphaFoldDB" id="A0AAN9KDB3"/>
<dbReference type="Proteomes" id="UP001367508">
    <property type="component" value="Unassembled WGS sequence"/>
</dbReference>
<comment type="caution">
    <text evidence="2">The sequence shown here is derived from an EMBL/GenBank/DDBJ whole genome shotgun (WGS) entry which is preliminary data.</text>
</comment>
<organism evidence="2 3">
    <name type="scientific">Canavalia gladiata</name>
    <name type="common">Sword bean</name>
    <name type="synonym">Dolichos gladiatus</name>
    <dbReference type="NCBI Taxonomy" id="3824"/>
    <lineage>
        <taxon>Eukaryota</taxon>
        <taxon>Viridiplantae</taxon>
        <taxon>Streptophyta</taxon>
        <taxon>Embryophyta</taxon>
        <taxon>Tracheophyta</taxon>
        <taxon>Spermatophyta</taxon>
        <taxon>Magnoliopsida</taxon>
        <taxon>eudicotyledons</taxon>
        <taxon>Gunneridae</taxon>
        <taxon>Pentapetalae</taxon>
        <taxon>rosids</taxon>
        <taxon>fabids</taxon>
        <taxon>Fabales</taxon>
        <taxon>Fabaceae</taxon>
        <taxon>Papilionoideae</taxon>
        <taxon>50 kb inversion clade</taxon>
        <taxon>NPAAA clade</taxon>
        <taxon>indigoferoid/millettioid clade</taxon>
        <taxon>Phaseoleae</taxon>
        <taxon>Canavalia</taxon>
    </lineage>
</organism>
<dbReference type="EMBL" id="JAYMYQ010000008">
    <property type="protein sequence ID" value="KAK7315700.1"/>
    <property type="molecule type" value="Genomic_DNA"/>
</dbReference>
<keyword evidence="3" id="KW-1185">Reference proteome</keyword>
<feature type="transmembrane region" description="Helical" evidence="1">
    <location>
        <begin position="20"/>
        <end position="38"/>
    </location>
</feature>
<gene>
    <name evidence="2" type="ORF">VNO77_34268</name>
</gene>
<evidence type="ECO:0000313" key="3">
    <source>
        <dbReference type="Proteomes" id="UP001367508"/>
    </source>
</evidence>
<name>A0AAN9KDB3_CANGL</name>
<protein>
    <submittedName>
        <fullName evidence="2">Uncharacterized protein</fullName>
    </submittedName>
</protein>
<accession>A0AAN9KDB3</accession>
<keyword evidence="1" id="KW-0472">Membrane</keyword>
<evidence type="ECO:0000313" key="2">
    <source>
        <dbReference type="EMBL" id="KAK7315700.1"/>
    </source>
</evidence>
<evidence type="ECO:0000256" key="1">
    <source>
        <dbReference type="SAM" id="Phobius"/>
    </source>
</evidence>
<sequence>MPEQPGATFFLSVVDAVRCLPCLGLVALVMFLTSTFAGPAHARRFASRDGIHYSCHAVGACSKAKLASSACPRDLRSEIGTLSMKNRIQNHQTWNKILNGIRSSLRKNHLLELSSCAAGFLLDKLLQRKISPLLYVLPSLFPFLTPSELHQS</sequence>
<keyword evidence="1" id="KW-1133">Transmembrane helix</keyword>
<keyword evidence="1" id="KW-0812">Transmembrane</keyword>
<proteinExistence type="predicted"/>